<evidence type="ECO:0000313" key="1">
    <source>
        <dbReference type="EMBL" id="KEH35707.1"/>
    </source>
</evidence>
<dbReference type="HOGENOM" id="CLU_3127342_0_0_1"/>
<proteinExistence type="predicted"/>
<reference evidence="1 3" key="2">
    <citation type="journal article" date="2014" name="BMC Genomics">
        <title>An improved genome release (version Mt4.0) for the model legume Medicago truncatula.</title>
        <authorList>
            <person name="Tang H."/>
            <person name="Krishnakumar V."/>
            <person name="Bidwell S."/>
            <person name="Rosen B."/>
            <person name="Chan A."/>
            <person name="Zhou S."/>
            <person name="Gentzbittel L."/>
            <person name="Childs K.L."/>
            <person name="Yandell M."/>
            <person name="Gundlach H."/>
            <person name="Mayer K.F."/>
            <person name="Schwartz D.C."/>
            <person name="Town C.D."/>
        </authorList>
    </citation>
    <scope>GENOME REANNOTATION</scope>
    <source>
        <strain evidence="1">A17</strain>
        <strain evidence="2 3">cv. Jemalong A17</strain>
    </source>
</reference>
<evidence type="ECO:0000313" key="3">
    <source>
        <dbReference type="Proteomes" id="UP000002051"/>
    </source>
</evidence>
<name>A0A072V1J0_MEDTR</name>
<dbReference type="EMBL" id="CM001219">
    <property type="protein sequence ID" value="KEH35707.1"/>
    <property type="molecule type" value="Genomic_DNA"/>
</dbReference>
<evidence type="ECO:0000313" key="2">
    <source>
        <dbReference type="EnsemblPlants" id="KEH35707"/>
    </source>
</evidence>
<sequence length="50" mass="5785">MDGERVGGGDVDKRKKKHLMVDLTRLERGEVWISMFEHRPLHVIVLATNN</sequence>
<protein>
    <submittedName>
        <fullName evidence="1 2">Uncharacterized protein</fullName>
    </submittedName>
</protein>
<reference evidence="1 3" key="1">
    <citation type="journal article" date="2011" name="Nature">
        <title>The Medicago genome provides insight into the evolution of rhizobial symbioses.</title>
        <authorList>
            <person name="Young N.D."/>
            <person name="Debelle F."/>
            <person name="Oldroyd G.E."/>
            <person name="Geurts R."/>
            <person name="Cannon S.B."/>
            <person name="Udvardi M.K."/>
            <person name="Benedito V.A."/>
            <person name="Mayer K.F."/>
            <person name="Gouzy J."/>
            <person name="Schoof H."/>
            <person name="Van de Peer Y."/>
            <person name="Proost S."/>
            <person name="Cook D.R."/>
            <person name="Meyers B.C."/>
            <person name="Spannagl M."/>
            <person name="Cheung F."/>
            <person name="De Mita S."/>
            <person name="Krishnakumar V."/>
            <person name="Gundlach H."/>
            <person name="Zhou S."/>
            <person name="Mudge J."/>
            <person name="Bharti A.K."/>
            <person name="Murray J.D."/>
            <person name="Naoumkina M.A."/>
            <person name="Rosen B."/>
            <person name="Silverstein K.A."/>
            <person name="Tang H."/>
            <person name="Rombauts S."/>
            <person name="Zhao P.X."/>
            <person name="Zhou P."/>
            <person name="Barbe V."/>
            <person name="Bardou P."/>
            <person name="Bechner M."/>
            <person name="Bellec A."/>
            <person name="Berger A."/>
            <person name="Berges H."/>
            <person name="Bidwell S."/>
            <person name="Bisseling T."/>
            <person name="Choisne N."/>
            <person name="Couloux A."/>
            <person name="Denny R."/>
            <person name="Deshpande S."/>
            <person name="Dai X."/>
            <person name="Doyle J.J."/>
            <person name="Dudez A.M."/>
            <person name="Farmer A.D."/>
            <person name="Fouteau S."/>
            <person name="Franken C."/>
            <person name="Gibelin C."/>
            <person name="Gish J."/>
            <person name="Goldstein S."/>
            <person name="Gonzalez A.J."/>
            <person name="Green P.J."/>
            <person name="Hallab A."/>
            <person name="Hartog M."/>
            <person name="Hua A."/>
            <person name="Humphray S.J."/>
            <person name="Jeong D.H."/>
            <person name="Jing Y."/>
            <person name="Jocker A."/>
            <person name="Kenton S.M."/>
            <person name="Kim D.J."/>
            <person name="Klee K."/>
            <person name="Lai H."/>
            <person name="Lang C."/>
            <person name="Lin S."/>
            <person name="Macmil S.L."/>
            <person name="Magdelenat G."/>
            <person name="Matthews L."/>
            <person name="McCorrison J."/>
            <person name="Monaghan E.L."/>
            <person name="Mun J.H."/>
            <person name="Najar F.Z."/>
            <person name="Nicholson C."/>
            <person name="Noirot C."/>
            <person name="O'Bleness M."/>
            <person name="Paule C.R."/>
            <person name="Poulain J."/>
            <person name="Prion F."/>
            <person name="Qin B."/>
            <person name="Qu C."/>
            <person name="Retzel E.F."/>
            <person name="Riddle C."/>
            <person name="Sallet E."/>
            <person name="Samain S."/>
            <person name="Samson N."/>
            <person name="Sanders I."/>
            <person name="Saurat O."/>
            <person name="Scarpelli C."/>
            <person name="Schiex T."/>
            <person name="Segurens B."/>
            <person name="Severin A.J."/>
            <person name="Sherrier D.J."/>
            <person name="Shi R."/>
            <person name="Sims S."/>
            <person name="Singer S.R."/>
            <person name="Sinharoy S."/>
            <person name="Sterck L."/>
            <person name="Viollet A."/>
            <person name="Wang B.B."/>
            <person name="Wang K."/>
            <person name="Wang M."/>
            <person name="Wang X."/>
            <person name="Warfsmann J."/>
            <person name="Weissenbach J."/>
            <person name="White D.D."/>
            <person name="White J.D."/>
            <person name="Wiley G.B."/>
            <person name="Wincker P."/>
            <person name="Xing Y."/>
            <person name="Yang L."/>
            <person name="Yao Z."/>
            <person name="Ying F."/>
            <person name="Zhai J."/>
            <person name="Zhou L."/>
            <person name="Zuber A."/>
            <person name="Denarie J."/>
            <person name="Dixon R.A."/>
            <person name="May G.D."/>
            <person name="Schwartz D.C."/>
            <person name="Rogers J."/>
            <person name="Quetier F."/>
            <person name="Town C.D."/>
            <person name="Roe B.A."/>
        </authorList>
    </citation>
    <scope>NUCLEOTIDE SEQUENCE [LARGE SCALE GENOMIC DNA]</scope>
    <source>
        <strain evidence="1">A17</strain>
        <strain evidence="2 3">cv. Jemalong A17</strain>
    </source>
</reference>
<reference evidence="2" key="3">
    <citation type="submission" date="2015-04" db="UniProtKB">
        <authorList>
            <consortium name="EnsemblPlants"/>
        </authorList>
    </citation>
    <scope>IDENTIFICATION</scope>
    <source>
        <strain evidence="2">cv. Jemalong A17</strain>
    </source>
</reference>
<organism evidence="1 3">
    <name type="scientific">Medicago truncatula</name>
    <name type="common">Barrel medic</name>
    <name type="synonym">Medicago tribuloides</name>
    <dbReference type="NCBI Taxonomy" id="3880"/>
    <lineage>
        <taxon>Eukaryota</taxon>
        <taxon>Viridiplantae</taxon>
        <taxon>Streptophyta</taxon>
        <taxon>Embryophyta</taxon>
        <taxon>Tracheophyta</taxon>
        <taxon>Spermatophyta</taxon>
        <taxon>Magnoliopsida</taxon>
        <taxon>eudicotyledons</taxon>
        <taxon>Gunneridae</taxon>
        <taxon>Pentapetalae</taxon>
        <taxon>rosids</taxon>
        <taxon>fabids</taxon>
        <taxon>Fabales</taxon>
        <taxon>Fabaceae</taxon>
        <taxon>Papilionoideae</taxon>
        <taxon>50 kb inversion clade</taxon>
        <taxon>NPAAA clade</taxon>
        <taxon>Hologalegina</taxon>
        <taxon>IRL clade</taxon>
        <taxon>Trifolieae</taxon>
        <taxon>Medicago</taxon>
    </lineage>
</organism>
<dbReference type="EnsemblPlants" id="KEH35707">
    <property type="protein sequence ID" value="KEH35707"/>
    <property type="gene ID" value="MTR_3g099165"/>
</dbReference>
<gene>
    <name evidence="1" type="ordered locus">MTR_3g099165</name>
</gene>
<accession>A0A072V1J0</accession>
<keyword evidence="3" id="KW-1185">Reference proteome</keyword>
<dbReference type="Proteomes" id="UP000002051">
    <property type="component" value="Chromosome 3"/>
</dbReference>
<dbReference type="AlphaFoldDB" id="A0A072V1J0"/>